<gene>
    <name evidence="3" type="ORF">RCL2_002383200</name>
    <name evidence="2" type="ORF">RclHR1_07890016</name>
</gene>
<protein>
    <submittedName>
        <fullName evidence="2">Uncharacterized protein</fullName>
    </submittedName>
</protein>
<accession>A0A2Z6SME3</accession>
<comment type="caution">
    <text evidence="2">The sequence shown here is derived from an EMBL/GenBank/DDBJ whole genome shotgun (WGS) entry which is preliminary data.</text>
</comment>
<dbReference type="Proteomes" id="UP000615446">
    <property type="component" value="Unassembled WGS sequence"/>
</dbReference>
<dbReference type="AlphaFoldDB" id="A0A2Z6SME3"/>
<dbReference type="Proteomes" id="UP000247702">
    <property type="component" value="Unassembled WGS sequence"/>
</dbReference>
<dbReference type="OrthoDB" id="2396029at2759"/>
<evidence type="ECO:0000313" key="2">
    <source>
        <dbReference type="EMBL" id="GBC08049.1"/>
    </source>
</evidence>
<organism evidence="2 4">
    <name type="scientific">Rhizophagus clarus</name>
    <dbReference type="NCBI Taxonomy" id="94130"/>
    <lineage>
        <taxon>Eukaryota</taxon>
        <taxon>Fungi</taxon>
        <taxon>Fungi incertae sedis</taxon>
        <taxon>Mucoromycota</taxon>
        <taxon>Glomeromycotina</taxon>
        <taxon>Glomeromycetes</taxon>
        <taxon>Glomerales</taxon>
        <taxon>Glomeraceae</taxon>
        <taxon>Rhizophagus</taxon>
    </lineage>
</organism>
<evidence type="ECO:0000256" key="1">
    <source>
        <dbReference type="SAM" id="Coils"/>
    </source>
</evidence>
<dbReference type="STRING" id="94130.A0A2Z6SME3"/>
<reference evidence="3" key="2">
    <citation type="submission" date="2019-10" db="EMBL/GenBank/DDBJ databases">
        <title>Conservation and host-specific expression of non-tandemly repeated heterogenous ribosome RNA gene in arbuscular mycorrhizal fungi.</title>
        <authorList>
            <person name="Maeda T."/>
            <person name="Kobayashi Y."/>
            <person name="Nakagawa T."/>
            <person name="Ezawa T."/>
            <person name="Yamaguchi K."/>
            <person name="Bino T."/>
            <person name="Nishimoto Y."/>
            <person name="Shigenobu S."/>
            <person name="Kawaguchi M."/>
        </authorList>
    </citation>
    <scope>NUCLEOTIDE SEQUENCE</scope>
    <source>
        <strain evidence="3">HR1</strain>
    </source>
</reference>
<name>A0A2Z6SME3_9GLOM</name>
<evidence type="ECO:0000313" key="3">
    <source>
        <dbReference type="EMBL" id="GES97245.1"/>
    </source>
</evidence>
<keyword evidence="1" id="KW-0175">Coiled coil</keyword>
<evidence type="ECO:0000313" key="4">
    <source>
        <dbReference type="Proteomes" id="UP000247702"/>
    </source>
</evidence>
<feature type="coiled-coil region" evidence="1">
    <location>
        <begin position="197"/>
        <end position="295"/>
    </location>
</feature>
<dbReference type="EMBL" id="BEXD01004191">
    <property type="protein sequence ID" value="GBC08049.1"/>
    <property type="molecule type" value="Genomic_DNA"/>
</dbReference>
<feature type="coiled-coil region" evidence="1">
    <location>
        <begin position="138"/>
        <end position="172"/>
    </location>
</feature>
<dbReference type="EMBL" id="BLAL01000257">
    <property type="protein sequence ID" value="GES97245.1"/>
    <property type="molecule type" value="Genomic_DNA"/>
</dbReference>
<sequence>MEQESSESSYDNILNDPLYKQIKLNEKLTEELKLSEKLCNQFKGSLGKYYQDLQNNFNIINNILGEKQELKKKIGDLDDHNSRLVKVLVESLEERNNVIQENDKEIQEKNKIIQEKVQEKVKIVQEKDKIIQVQDNLIQQKDYLIQEHKKEIQNLRKKLKEQNVEILKIQEKNSIIHGKNIIIQEKDNIIQGKNNNIQELVKAIQEKDKIIQEKNNNILKTIQEKDKTIQEKNNNIHELAKEIREKDKTIQEKNIKIQEIVVENDKNIQEKEKKIQNLERDNSKLKKEASEHQYAIVPAINYRFPDDDKYNSIKLKDDIVNLQRSLENYITKCKGNVEINISEVQKLLKKYGSNTIVTTEEKPLIKAVLQRHVIEQIFEYGGEYFDFNNLYDYNEHGNKTETNLYNRTYELAQLAEVFASERDGIDETTETLPIKLRQEVFAALGNRGFNNIINSKRKTSPHKFIKRNQINLNNEINKYRALRDPEQKQGVEDMAGEIIRKVITLFWFRIEIQEPVAEYRWFKCSDKIQPSYMEGTWEDDEINHIAVDICYFPLIECSDKLKRQIYSPARVLHKRK</sequence>
<keyword evidence="4" id="KW-1185">Reference proteome</keyword>
<reference evidence="2 4" key="1">
    <citation type="submission" date="2017-11" db="EMBL/GenBank/DDBJ databases">
        <title>The genome of Rhizophagus clarus HR1 reveals common genetic basis of auxotrophy among arbuscular mycorrhizal fungi.</title>
        <authorList>
            <person name="Kobayashi Y."/>
        </authorList>
    </citation>
    <scope>NUCLEOTIDE SEQUENCE [LARGE SCALE GENOMIC DNA]</scope>
    <source>
        <strain evidence="2 4">HR1</strain>
    </source>
</reference>
<proteinExistence type="predicted"/>